<accession>A0A1F6PA48</accession>
<evidence type="ECO:0000256" key="2">
    <source>
        <dbReference type="SAM" id="SignalP"/>
    </source>
</evidence>
<sequence>MSKLSSIFFSILAVSCLVNPMQVSAATSSIREEAFGQLGAAGGTGGAGLSSTDPRVLAARIIKVALSIIGTIFLVLVVYAGFLWMTAGGEEGKIETAKKLLYDGVIGLAIILSAYAITYFIFDVALKSSTGSGQQNQSNSTFCLQNPLDPSCTQ</sequence>
<evidence type="ECO:0000256" key="1">
    <source>
        <dbReference type="SAM" id="Phobius"/>
    </source>
</evidence>
<feature type="transmembrane region" description="Helical" evidence="1">
    <location>
        <begin position="100"/>
        <end position="122"/>
    </location>
</feature>
<dbReference type="EMBL" id="MFRA01000003">
    <property type="protein sequence ID" value="OGH93057.1"/>
    <property type="molecule type" value="Genomic_DNA"/>
</dbReference>
<keyword evidence="2" id="KW-0732">Signal</keyword>
<keyword evidence="1" id="KW-0472">Membrane</keyword>
<dbReference type="AlphaFoldDB" id="A0A1F6PA48"/>
<protein>
    <recommendedName>
        <fullName evidence="5">Protein-export membrane protein SecG</fullName>
    </recommendedName>
</protein>
<dbReference type="STRING" id="1798705.A2563_04745"/>
<evidence type="ECO:0008006" key="5">
    <source>
        <dbReference type="Google" id="ProtNLM"/>
    </source>
</evidence>
<feature type="chain" id="PRO_5009525987" description="Protein-export membrane protein SecG" evidence="2">
    <location>
        <begin position="26"/>
        <end position="154"/>
    </location>
</feature>
<dbReference type="PROSITE" id="PS51257">
    <property type="entry name" value="PROKAR_LIPOPROTEIN"/>
    <property type="match status" value="1"/>
</dbReference>
<comment type="caution">
    <text evidence="3">The sequence shown here is derived from an EMBL/GenBank/DDBJ whole genome shotgun (WGS) entry which is preliminary data.</text>
</comment>
<keyword evidence="1" id="KW-0812">Transmembrane</keyword>
<name>A0A1F6PA48_9BACT</name>
<organism evidence="3 4">
    <name type="scientific">Candidatus Magasanikbacteria bacterium RIFOXYD1_FULL_40_23</name>
    <dbReference type="NCBI Taxonomy" id="1798705"/>
    <lineage>
        <taxon>Bacteria</taxon>
        <taxon>Candidatus Magasanikiibacteriota</taxon>
    </lineage>
</organism>
<feature type="signal peptide" evidence="2">
    <location>
        <begin position="1"/>
        <end position="25"/>
    </location>
</feature>
<keyword evidence="1" id="KW-1133">Transmembrane helix</keyword>
<dbReference type="InterPro" id="IPR043993">
    <property type="entry name" value="T4SS_pilin"/>
</dbReference>
<gene>
    <name evidence="3" type="ORF">A2563_04745</name>
</gene>
<feature type="transmembrane region" description="Helical" evidence="1">
    <location>
        <begin position="64"/>
        <end position="88"/>
    </location>
</feature>
<proteinExistence type="predicted"/>
<evidence type="ECO:0000313" key="3">
    <source>
        <dbReference type="EMBL" id="OGH93057.1"/>
    </source>
</evidence>
<dbReference type="Pfam" id="PF18895">
    <property type="entry name" value="T4SS_pilin"/>
    <property type="match status" value="1"/>
</dbReference>
<dbReference type="Proteomes" id="UP000176634">
    <property type="component" value="Unassembled WGS sequence"/>
</dbReference>
<reference evidence="3 4" key="1">
    <citation type="journal article" date="2016" name="Nat. Commun.">
        <title>Thousands of microbial genomes shed light on interconnected biogeochemical processes in an aquifer system.</title>
        <authorList>
            <person name="Anantharaman K."/>
            <person name="Brown C.T."/>
            <person name="Hug L.A."/>
            <person name="Sharon I."/>
            <person name="Castelle C.J."/>
            <person name="Probst A.J."/>
            <person name="Thomas B.C."/>
            <person name="Singh A."/>
            <person name="Wilkins M.J."/>
            <person name="Karaoz U."/>
            <person name="Brodie E.L."/>
            <person name="Williams K.H."/>
            <person name="Hubbard S.S."/>
            <person name="Banfield J.F."/>
        </authorList>
    </citation>
    <scope>NUCLEOTIDE SEQUENCE [LARGE SCALE GENOMIC DNA]</scope>
</reference>
<evidence type="ECO:0000313" key="4">
    <source>
        <dbReference type="Proteomes" id="UP000176634"/>
    </source>
</evidence>